<reference evidence="1 2" key="1">
    <citation type="submission" date="2020-08" db="EMBL/GenBank/DDBJ databases">
        <title>Genomic Encyclopedia of Type Strains, Phase IV (KMG-IV): sequencing the most valuable type-strain genomes for metagenomic binning, comparative biology and taxonomic classification.</title>
        <authorList>
            <person name="Goeker M."/>
        </authorList>
    </citation>
    <scope>NUCLEOTIDE SEQUENCE [LARGE SCALE GENOMIC DNA]</scope>
    <source>
        <strain evidence="1 2">DSM 16813</strain>
    </source>
</reference>
<keyword evidence="2" id="KW-1185">Reference proteome</keyword>
<evidence type="ECO:0000313" key="1">
    <source>
        <dbReference type="EMBL" id="MBB6031280.1"/>
    </source>
</evidence>
<dbReference type="Proteomes" id="UP000566276">
    <property type="component" value="Unassembled WGS sequence"/>
</dbReference>
<gene>
    <name evidence="1" type="ORF">HNR35_000244</name>
</gene>
<sequence length="73" mass="8394">MLKSFKLPVFNISLISEIIELRLMKIKIGILEYLIIIDGVFRILKGSFLWNDIIMAIKIGIENLNSLYKVGVK</sequence>
<comment type="caution">
    <text evidence="1">The sequence shown here is derived from an EMBL/GenBank/DDBJ whole genome shotgun (WGS) entry which is preliminary data.</text>
</comment>
<name>A0ABR6P5M6_9SPIR</name>
<accession>A0ABR6P5M6</accession>
<evidence type="ECO:0000313" key="2">
    <source>
        <dbReference type="Proteomes" id="UP000566276"/>
    </source>
</evidence>
<proteinExistence type="predicted"/>
<organism evidence="1 2">
    <name type="scientific">Borreliella spielmanii</name>
    <dbReference type="NCBI Taxonomy" id="88916"/>
    <lineage>
        <taxon>Bacteria</taxon>
        <taxon>Pseudomonadati</taxon>
        <taxon>Spirochaetota</taxon>
        <taxon>Spirochaetia</taxon>
        <taxon>Spirochaetales</taxon>
        <taxon>Borreliaceae</taxon>
        <taxon>Borreliella</taxon>
    </lineage>
</organism>
<protein>
    <submittedName>
        <fullName evidence="1">Uncharacterized protein</fullName>
    </submittedName>
</protein>
<dbReference type="EMBL" id="JACHFA010000001">
    <property type="protein sequence ID" value="MBB6031280.1"/>
    <property type="molecule type" value="Genomic_DNA"/>
</dbReference>